<dbReference type="CDD" id="cd22359">
    <property type="entry name" value="SfsA-like_bacterial"/>
    <property type="match status" value="1"/>
</dbReference>
<name>A0ABV6G686_9GAMM</name>
<dbReference type="InterPro" id="IPR005224">
    <property type="entry name" value="SfsA"/>
</dbReference>
<dbReference type="PANTHER" id="PTHR30545:SF2">
    <property type="entry name" value="SUGAR FERMENTATION STIMULATION PROTEIN A"/>
    <property type="match status" value="1"/>
</dbReference>
<dbReference type="Gene3D" id="2.40.50.580">
    <property type="match status" value="1"/>
</dbReference>
<dbReference type="Pfam" id="PF03749">
    <property type="entry name" value="SfsA"/>
    <property type="match status" value="1"/>
</dbReference>
<protein>
    <recommendedName>
        <fullName evidence="1">Sugar fermentation stimulation protein homolog</fullName>
    </recommendedName>
</protein>
<dbReference type="RefSeq" id="WP_019952574.1">
    <property type="nucleotide sequence ID" value="NZ_JBHLVX010000052.1"/>
</dbReference>
<dbReference type="HAMAP" id="MF_00095">
    <property type="entry name" value="SfsA"/>
    <property type="match status" value="1"/>
</dbReference>
<comment type="caution">
    <text evidence="4">The sequence shown here is derived from an EMBL/GenBank/DDBJ whole genome shotgun (WGS) entry which is preliminary data.</text>
</comment>
<organism evidence="4 5">
    <name type="scientific">Kushneria aurantia</name>
    <dbReference type="NCBI Taxonomy" id="504092"/>
    <lineage>
        <taxon>Bacteria</taxon>
        <taxon>Pseudomonadati</taxon>
        <taxon>Pseudomonadota</taxon>
        <taxon>Gammaproteobacteria</taxon>
        <taxon>Oceanospirillales</taxon>
        <taxon>Halomonadaceae</taxon>
        <taxon>Kushneria</taxon>
    </lineage>
</organism>
<comment type="similarity">
    <text evidence="1">Belongs to the SfsA family.</text>
</comment>
<evidence type="ECO:0000259" key="2">
    <source>
        <dbReference type="Pfam" id="PF03749"/>
    </source>
</evidence>
<dbReference type="PANTHER" id="PTHR30545">
    <property type="entry name" value="SUGAR FERMENTATION STIMULATION PROTEIN A"/>
    <property type="match status" value="1"/>
</dbReference>
<feature type="domain" description="SfsA N-terminal OB" evidence="3">
    <location>
        <begin position="12"/>
        <end position="73"/>
    </location>
</feature>
<proteinExistence type="inferred from homology"/>
<evidence type="ECO:0000259" key="3">
    <source>
        <dbReference type="Pfam" id="PF17746"/>
    </source>
</evidence>
<evidence type="ECO:0000256" key="1">
    <source>
        <dbReference type="HAMAP-Rule" id="MF_00095"/>
    </source>
</evidence>
<dbReference type="EMBL" id="JBHLVX010000052">
    <property type="protein sequence ID" value="MFC0269183.1"/>
    <property type="molecule type" value="Genomic_DNA"/>
</dbReference>
<dbReference type="NCBIfam" id="TIGR00230">
    <property type="entry name" value="sfsA"/>
    <property type="match status" value="1"/>
</dbReference>
<sequence length="231" mass="25503">MLLPPLYCGVLLSRYKRFLADIRLDDGRVITAHCPNTGSMRAVNVPGCRVWVSFHDSPKRRLAWTWELIELPGGALASVHTGRTNAIAEEALRAGRVMALSADARIDREVRCGEARLDFRIDDTHAVPLWLEVKQVTLQEDDGSGYFPDSVSARGRRHLEALTALVEGGERAMLLFIVAHTQIERVLPATHLDPGWAAAFERARTAGVEVRALGCRIDAGHIVAERRLVVG</sequence>
<feature type="domain" description="Sugar fermentation stimulation protein C-terminal" evidence="2">
    <location>
        <begin position="83"/>
        <end position="219"/>
    </location>
</feature>
<keyword evidence="5" id="KW-1185">Reference proteome</keyword>
<dbReference type="InterPro" id="IPR040452">
    <property type="entry name" value="SfsA_C"/>
</dbReference>
<reference evidence="4 5" key="1">
    <citation type="submission" date="2024-09" db="EMBL/GenBank/DDBJ databases">
        <authorList>
            <person name="Sun Q."/>
            <person name="Mori K."/>
        </authorList>
    </citation>
    <scope>NUCLEOTIDE SEQUENCE [LARGE SCALE GENOMIC DNA]</scope>
    <source>
        <strain evidence="4 5">CCM 7415</strain>
    </source>
</reference>
<dbReference type="Proteomes" id="UP001589814">
    <property type="component" value="Unassembled WGS sequence"/>
</dbReference>
<dbReference type="InterPro" id="IPR041465">
    <property type="entry name" value="SfsA_N"/>
</dbReference>
<dbReference type="Gene3D" id="3.40.1350.60">
    <property type="match status" value="1"/>
</dbReference>
<accession>A0ABV6G686</accession>
<evidence type="ECO:0000313" key="5">
    <source>
        <dbReference type="Proteomes" id="UP001589814"/>
    </source>
</evidence>
<evidence type="ECO:0000313" key="4">
    <source>
        <dbReference type="EMBL" id="MFC0269183.1"/>
    </source>
</evidence>
<dbReference type="Pfam" id="PF17746">
    <property type="entry name" value="SfsA_N"/>
    <property type="match status" value="1"/>
</dbReference>
<gene>
    <name evidence="1 4" type="primary">sfsA</name>
    <name evidence="4" type="ORF">ACFFHW_14515</name>
</gene>